<dbReference type="PANTHER" id="PTHR45626:SF51">
    <property type="entry name" value="SNF2-RELATED DOMAIN-CONTAINING PROTEIN"/>
    <property type="match status" value="1"/>
</dbReference>
<keyword evidence="2" id="KW-0378">Hydrolase</keyword>
<dbReference type="Proteomes" id="UP000078544">
    <property type="component" value="Unassembled WGS sequence"/>
</dbReference>
<dbReference type="PROSITE" id="PS51194">
    <property type="entry name" value="HELICASE_CTER"/>
    <property type="match status" value="1"/>
</dbReference>
<evidence type="ECO:0000256" key="1">
    <source>
        <dbReference type="ARBA" id="ARBA00022741"/>
    </source>
</evidence>
<dbReference type="InterPro" id="IPR001650">
    <property type="entry name" value="Helicase_C-like"/>
</dbReference>
<dbReference type="OrthoDB" id="2801544at2759"/>
<gene>
    <name evidence="6" type="ORF">AAL_02625</name>
</gene>
<evidence type="ECO:0000259" key="5">
    <source>
        <dbReference type="PROSITE" id="PS51194"/>
    </source>
</evidence>
<reference evidence="6 7" key="1">
    <citation type="journal article" date="2016" name="Genome Biol. Evol.">
        <title>Divergent and convergent evolution of fungal pathogenicity.</title>
        <authorList>
            <person name="Shang Y."/>
            <person name="Xiao G."/>
            <person name="Zheng P."/>
            <person name="Cen K."/>
            <person name="Zhan S."/>
            <person name="Wang C."/>
        </authorList>
    </citation>
    <scope>NUCLEOTIDE SEQUENCE [LARGE SCALE GENOMIC DNA]</scope>
    <source>
        <strain evidence="6 7">RCEF 2490</strain>
    </source>
</reference>
<evidence type="ECO:0000256" key="3">
    <source>
        <dbReference type="ARBA" id="ARBA00022840"/>
    </source>
</evidence>
<dbReference type="InterPro" id="IPR019193">
    <property type="entry name" value="UBQ-conj_enz_E2-bd_prot"/>
</dbReference>
<protein>
    <submittedName>
        <fullName evidence="6">SNF2 family helicase</fullName>
    </submittedName>
</protein>
<dbReference type="Pfam" id="PF09814">
    <property type="entry name" value="HECT_2"/>
    <property type="match status" value="1"/>
</dbReference>
<evidence type="ECO:0000313" key="6">
    <source>
        <dbReference type="EMBL" id="KZZ99074.1"/>
    </source>
</evidence>
<dbReference type="GO" id="GO:0005524">
    <property type="term" value="F:ATP binding"/>
    <property type="evidence" value="ECO:0007669"/>
    <property type="project" value="UniProtKB-KW"/>
</dbReference>
<accession>A0A168ERG1</accession>
<dbReference type="GO" id="GO:0016787">
    <property type="term" value="F:hydrolase activity"/>
    <property type="evidence" value="ECO:0007669"/>
    <property type="project" value="UniProtKB-KW"/>
</dbReference>
<organism evidence="6 7">
    <name type="scientific">Moelleriella libera RCEF 2490</name>
    <dbReference type="NCBI Taxonomy" id="1081109"/>
    <lineage>
        <taxon>Eukaryota</taxon>
        <taxon>Fungi</taxon>
        <taxon>Dikarya</taxon>
        <taxon>Ascomycota</taxon>
        <taxon>Pezizomycotina</taxon>
        <taxon>Sordariomycetes</taxon>
        <taxon>Hypocreomycetidae</taxon>
        <taxon>Hypocreales</taxon>
        <taxon>Clavicipitaceae</taxon>
        <taxon>Moelleriella</taxon>
    </lineage>
</organism>
<dbReference type="InterPro" id="IPR038718">
    <property type="entry name" value="SNF2-like_sf"/>
</dbReference>
<name>A0A168ERG1_9HYPO</name>
<evidence type="ECO:0000256" key="4">
    <source>
        <dbReference type="SAM" id="MobiDB-lite"/>
    </source>
</evidence>
<dbReference type="InterPro" id="IPR027417">
    <property type="entry name" value="P-loop_NTPase"/>
</dbReference>
<keyword evidence="3" id="KW-0067">ATP-binding</keyword>
<evidence type="ECO:0000313" key="7">
    <source>
        <dbReference type="Proteomes" id="UP000078544"/>
    </source>
</evidence>
<dbReference type="EMBL" id="AZGY01000004">
    <property type="protein sequence ID" value="KZZ99074.1"/>
    <property type="molecule type" value="Genomic_DNA"/>
</dbReference>
<dbReference type="GO" id="GO:0004386">
    <property type="term" value="F:helicase activity"/>
    <property type="evidence" value="ECO:0007669"/>
    <property type="project" value="UniProtKB-KW"/>
</dbReference>
<dbReference type="GO" id="GO:0006281">
    <property type="term" value="P:DNA repair"/>
    <property type="evidence" value="ECO:0007669"/>
    <property type="project" value="TreeGrafter"/>
</dbReference>
<dbReference type="Pfam" id="PF00176">
    <property type="entry name" value="SNF2-rel_dom"/>
    <property type="match status" value="1"/>
</dbReference>
<dbReference type="InterPro" id="IPR050628">
    <property type="entry name" value="SNF2_RAD54_helicase_TF"/>
</dbReference>
<feature type="domain" description="Helicase C-terminal" evidence="5">
    <location>
        <begin position="1193"/>
        <end position="1353"/>
    </location>
</feature>
<feature type="region of interest" description="Disordered" evidence="4">
    <location>
        <begin position="1388"/>
        <end position="1454"/>
    </location>
</feature>
<keyword evidence="1" id="KW-0547">Nucleotide-binding</keyword>
<dbReference type="GO" id="GO:0008094">
    <property type="term" value="F:ATP-dependent activity, acting on DNA"/>
    <property type="evidence" value="ECO:0007669"/>
    <property type="project" value="TreeGrafter"/>
</dbReference>
<dbReference type="PANTHER" id="PTHR45626">
    <property type="entry name" value="TRANSCRIPTION TERMINATION FACTOR 2-RELATED"/>
    <property type="match status" value="1"/>
</dbReference>
<dbReference type="Gene3D" id="3.40.50.10810">
    <property type="entry name" value="Tandem AAA-ATPase domain"/>
    <property type="match status" value="1"/>
</dbReference>
<feature type="region of interest" description="Disordered" evidence="4">
    <location>
        <begin position="863"/>
        <end position="897"/>
    </location>
</feature>
<dbReference type="InterPro" id="IPR000330">
    <property type="entry name" value="SNF2_N"/>
</dbReference>
<dbReference type="SUPFAM" id="SSF52540">
    <property type="entry name" value="P-loop containing nucleoside triphosphate hydrolases"/>
    <property type="match status" value="2"/>
</dbReference>
<keyword evidence="7" id="KW-1185">Reference proteome</keyword>
<sequence>MTVPIRTEQISIYAELLSNIRQVSITATLPSPPNQNTSARILDSGRLIRLSHNACSETLELPGIVLASSELQIPTRSRCDLTWRLPLCSADEQSPRFCPEDQVIPWAATDITQESSIRCRTCSSAVIPRGAIKHWKDLPSENWVEMMDVWHCHKPHDHAKHQDESLANKAYGANNAITAQQDVGFSDIATFMFHEDNCRNLMFSTNTAADAVGNSRDAVAAFKPTKFLQIFCKVCSTEVGSYSLRVGSVNVFKWQVTCDTLTANVPAPSATECLSASLIAHISRSACAKSIISPRTSDGPQSQQPLLHIWVLNPNVVYSSSTTRERRPALKVLYREVALEEAHKLLDSMVSDVDDSRTIGMHFHRQDFIPAGCLTVLCHELDATLSARNSALLQKWKRFRPQTFPSHRPVDRDDECLPVDVQKQLVHSEIFNLPAYLFEHHWLDLEFRVNQDAGFATLRVYFLADDTCRGLVDKTSLGLQRARQRLIHVLDYSDAVWKGEKCASKSNTLSLIRGSGATDEDATLLQVFNSIPSPEPDLSTVGEHYLRDAMSDVLRSNVDGLDTKLHPYQRRSTAVMLQRESEPGIILDPRLVTMQDRNGLTFYIDPVKSTILREPRHYDGIAGGILAEEMGAGKTLICLALILATRNFPTRPPQIYGDAMKPVRPRIGSLVDMAAACATRNAVPWRSYFRDWKRQLGYHFDRCEQALQRNPGYYFRPPPLLRRTGRHPVEALQPTKMYLSDATIVIVPNNLISQWKQEVAKHTTGLKICVLAKQESVPTLEELVDYDLILFSQSHFERLVKLEGGKMSAPLSKVHFKRCIVDEGHKLGNSKIGRRSNLLIGIDNMSFSSKWIVTGTPSHGLFGVDDRGTGLNTESIQDDEARPEEQEGSETSAEMERKDLERLGSITSLFLKARPWANSSADVDDGRADWGTYLLLPRHRSYQDRLSLDLFAMMIIFNSVQSQRTDMDYFFHPRQRRSLLQIVHNLKQSSFFGASFFTAGEIVVSIETAEKFIAEGKVPISEEDSALLSQAIALGRAAVDDKLRNLSNQYHDMPLLIEGPLGDVSHAWSLDGEGGDTICASASMLLSLQRLLSKAASDVEALNSLLNGGLIQEGLLERERVLAAQDAANQGDKKDKRPVTLAGNTKLGEDPRHRKSRPPASDANPSGIQPVDGLPASLRQTKLVSTVSAKLSYLVDSILRHQDDEKIIIFYENENVAWYLASLLDMLQVQHLIYAKSLSGERKAQYVHSFHTNDVFRVLLMDLSQAAFGLDMRGASRIYFINPVLNPQVEAQAIGRVRRISQQRAVSVETLVLKDSIDEVILERKRHMTQAEHRQIKSLLDVRPIYNWIKNATILKLPDVVEGDIASRMVPLEIPQTIFGRGFGKERDADDGLITPDSPVKTRAEAEAKAKAKERPAAKRKRGERTKMEDSEDAGVSAGANKGMTRPARRVRFS</sequence>
<proteinExistence type="predicted"/>
<feature type="compositionally biased region" description="Basic and acidic residues" evidence="4">
    <location>
        <begin position="1400"/>
        <end position="1417"/>
    </location>
</feature>
<dbReference type="Pfam" id="PF00271">
    <property type="entry name" value="Helicase_C"/>
    <property type="match status" value="1"/>
</dbReference>
<dbReference type="InterPro" id="IPR014001">
    <property type="entry name" value="Helicase_ATP-bd"/>
</dbReference>
<keyword evidence="6" id="KW-0347">Helicase</keyword>
<dbReference type="STRING" id="1081109.A0A168ERG1"/>
<feature type="region of interest" description="Disordered" evidence="4">
    <location>
        <begin position="1126"/>
        <end position="1172"/>
    </location>
</feature>
<dbReference type="InterPro" id="IPR049730">
    <property type="entry name" value="SNF2/RAD54-like_C"/>
</dbReference>
<dbReference type="SMART" id="SM00487">
    <property type="entry name" value="DEXDc"/>
    <property type="match status" value="1"/>
</dbReference>
<dbReference type="GO" id="GO:0005634">
    <property type="term" value="C:nucleus"/>
    <property type="evidence" value="ECO:0007669"/>
    <property type="project" value="TreeGrafter"/>
</dbReference>
<dbReference type="CDD" id="cd18793">
    <property type="entry name" value="SF2_C_SNF"/>
    <property type="match status" value="1"/>
</dbReference>
<dbReference type="Gene3D" id="3.40.50.300">
    <property type="entry name" value="P-loop containing nucleotide triphosphate hydrolases"/>
    <property type="match status" value="1"/>
</dbReference>
<evidence type="ECO:0000256" key="2">
    <source>
        <dbReference type="ARBA" id="ARBA00022801"/>
    </source>
</evidence>
<comment type="caution">
    <text evidence="6">The sequence shown here is derived from an EMBL/GenBank/DDBJ whole genome shotgun (WGS) entry which is preliminary data.</text>
</comment>